<accession>A0ACD1AE31</accession>
<sequence length="461" mass="50710">MLMDDTIAAIATAYGEGGIGIIRLSGEKSKEILDTVFVPKQNEYRESIVNRRLYYGHIVDPATKQVVDEVLAVYMKGPHTYTAEDIVEVNCHGSIVALRKTLALILKSGARLAEKGEFTKRAFLNGRLDLSQAEAVIDIVRAKTDKTFDVALLQMEGALSQRVGQIRQALMDLLVDITVNLDYPDEDIEILTYQKLSESILLISNMIDALQATSGAGRILREGLNVAIIGKPNVGKSSLMNALLRESRAIVTEIPGTTRDTIEEVISIKDIPVKLTDTAGIRETEDKIEKIGIEKSKESFNRADLVIFILDGSKPMESEDLSIIEKLEGRNVIVLLNKEDLGIEVSQEKINQMLPGATVIRSAVKNGHGINALEDAIERLVFGGKVKQEDSLLVTNVRHMELLEQAAAAIKDAGTMAKNAEALDFIEVDVRRSWELLGEIIGESVTEDIIDQVFARFCLGK</sequence>
<dbReference type="EMBL" id="CP042469">
    <property type="protein sequence ID" value="QOX64802.1"/>
    <property type="molecule type" value="Genomic_DNA"/>
</dbReference>
<name>A0ACD1AE31_9FIRM</name>
<evidence type="ECO:0000313" key="2">
    <source>
        <dbReference type="Proteomes" id="UP000594014"/>
    </source>
</evidence>
<gene>
    <name evidence="1" type="primary">mnmE</name>
    <name evidence="1" type="ORF">FRZ06_16340</name>
</gene>
<dbReference type="Proteomes" id="UP000594014">
    <property type="component" value="Chromosome"/>
</dbReference>
<protein>
    <submittedName>
        <fullName evidence="1">tRNA uridine-5-carboxymethylaminomethyl(34) synthesis GTPase MnmE</fullName>
    </submittedName>
</protein>
<evidence type="ECO:0000313" key="1">
    <source>
        <dbReference type="EMBL" id="QOX64802.1"/>
    </source>
</evidence>
<reference evidence="1" key="1">
    <citation type="submission" date="2019-08" db="EMBL/GenBank/DDBJ databases">
        <title>Genome sequence of Clostridiales bacterium MT110.</title>
        <authorList>
            <person name="Cao J."/>
        </authorList>
    </citation>
    <scope>NUCLEOTIDE SEQUENCE</scope>
    <source>
        <strain evidence="1">MT110</strain>
    </source>
</reference>
<proteinExistence type="predicted"/>
<keyword evidence="2" id="KW-1185">Reference proteome</keyword>
<organism evidence="1 2">
    <name type="scientific">Anoxybacterium hadale</name>
    <dbReference type="NCBI Taxonomy" id="3408580"/>
    <lineage>
        <taxon>Bacteria</taxon>
        <taxon>Bacillati</taxon>
        <taxon>Bacillota</taxon>
        <taxon>Clostridia</taxon>
        <taxon>Peptostreptococcales</taxon>
        <taxon>Anaerovoracaceae</taxon>
        <taxon>Anoxybacterium</taxon>
    </lineage>
</organism>